<evidence type="ECO:0000256" key="1">
    <source>
        <dbReference type="SAM" id="SignalP"/>
    </source>
</evidence>
<dbReference type="EMBL" id="JAMBOL010000003">
    <property type="protein sequence ID" value="MCM3713713.1"/>
    <property type="molecule type" value="Genomic_DNA"/>
</dbReference>
<dbReference type="PANTHER" id="PTHR31528">
    <property type="entry name" value="4-AMINO-5-HYDROXYMETHYL-2-METHYLPYRIMIDINE PHOSPHATE SYNTHASE THI11-RELATED"/>
    <property type="match status" value="1"/>
</dbReference>
<organism evidence="3 4">
    <name type="scientific">Halalkalibacter oceani</name>
    <dbReference type="NCBI Taxonomy" id="1653776"/>
    <lineage>
        <taxon>Bacteria</taxon>
        <taxon>Bacillati</taxon>
        <taxon>Bacillota</taxon>
        <taxon>Bacilli</taxon>
        <taxon>Bacillales</taxon>
        <taxon>Bacillaceae</taxon>
        <taxon>Halalkalibacter</taxon>
    </lineage>
</organism>
<feature type="chain" id="PRO_5040764707" evidence="1">
    <location>
        <begin position="19"/>
        <end position="346"/>
    </location>
</feature>
<feature type="signal peptide" evidence="1">
    <location>
        <begin position="1"/>
        <end position="18"/>
    </location>
</feature>
<accession>A0A9X2DRB6</accession>
<dbReference type="Pfam" id="PF09084">
    <property type="entry name" value="NMT1"/>
    <property type="match status" value="1"/>
</dbReference>
<reference evidence="3" key="1">
    <citation type="submission" date="2022-05" db="EMBL/GenBank/DDBJ databases">
        <title>Comparative Genomics of Spacecraft Associated Microbes.</title>
        <authorList>
            <person name="Tran M.T."/>
            <person name="Wright A."/>
            <person name="Seuylemezian A."/>
            <person name="Eisen J."/>
            <person name="Coil D."/>
        </authorList>
    </citation>
    <scope>NUCLEOTIDE SEQUENCE</scope>
    <source>
        <strain evidence="3">214.1.1</strain>
    </source>
</reference>
<evidence type="ECO:0000259" key="2">
    <source>
        <dbReference type="Pfam" id="PF09084"/>
    </source>
</evidence>
<proteinExistence type="predicted"/>
<dbReference type="InterPro" id="IPR027939">
    <property type="entry name" value="NMT1/THI5"/>
</dbReference>
<dbReference type="Proteomes" id="UP001139179">
    <property type="component" value="Unassembled WGS sequence"/>
</dbReference>
<gene>
    <name evidence="3" type="ORF">M3202_06415</name>
</gene>
<dbReference type="SUPFAM" id="SSF53850">
    <property type="entry name" value="Periplasmic binding protein-like II"/>
    <property type="match status" value="1"/>
</dbReference>
<dbReference type="RefSeq" id="WP_251222507.1">
    <property type="nucleotide sequence ID" value="NZ_JAMBOL010000003.1"/>
</dbReference>
<dbReference type="AlphaFoldDB" id="A0A9X2DRB6"/>
<sequence>MKKWIIASLMTASMMLLAACGGEEQAPTEEAAEGQSPEAGQEAELAKIDIMLDWYPNAVHSFLYVAQDQGFFEEEGLDVEIHFPTNPTDPINLAAAGQMTLGITYQPDVVVARATQDVPVKAVAAIVRSPLNHAVFLEDSSIQSPKDLEGKQVGYPGIPLNESILKTIVQHDGGNPDDVQMIDVGFELGSSIVSGQVDAVLGAYINHEVPVLRHNGYETRYFNPVDYGVPSYYELVVVTNDQTWQEREADIAAFWRAATKGYQYMTEQPEEALAILFAEQDEANFPLIEEVEQESLDILLPKMASDSGFGSQDEAAWQETIDWMLDYELIEQAPELADIYVNLAEE</sequence>
<keyword evidence="4" id="KW-1185">Reference proteome</keyword>
<protein>
    <submittedName>
        <fullName evidence="3">ABC transporter substrate-binding protein</fullName>
    </submittedName>
</protein>
<name>A0A9X2DRB6_9BACI</name>
<feature type="domain" description="SsuA/THI5-like" evidence="2">
    <location>
        <begin position="57"/>
        <end position="272"/>
    </location>
</feature>
<dbReference type="PANTHER" id="PTHR31528:SF3">
    <property type="entry name" value="THIAMINE BIOSYNTHESIS PROTEIN HI_0357-RELATED"/>
    <property type="match status" value="1"/>
</dbReference>
<keyword evidence="1" id="KW-0732">Signal</keyword>
<dbReference type="GO" id="GO:0009228">
    <property type="term" value="P:thiamine biosynthetic process"/>
    <property type="evidence" value="ECO:0007669"/>
    <property type="project" value="InterPro"/>
</dbReference>
<dbReference type="PROSITE" id="PS51257">
    <property type="entry name" value="PROKAR_LIPOPROTEIN"/>
    <property type="match status" value="1"/>
</dbReference>
<evidence type="ECO:0000313" key="3">
    <source>
        <dbReference type="EMBL" id="MCM3713713.1"/>
    </source>
</evidence>
<comment type="caution">
    <text evidence="3">The sequence shown here is derived from an EMBL/GenBank/DDBJ whole genome shotgun (WGS) entry which is preliminary data.</text>
</comment>
<dbReference type="InterPro" id="IPR015168">
    <property type="entry name" value="SsuA/THI5"/>
</dbReference>
<dbReference type="Gene3D" id="3.40.190.10">
    <property type="entry name" value="Periplasmic binding protein-like II"/>
    <property type="match status" value="2"/>
</dbReference>
<evidence type="ECO:0000313" key="4">
    <source>
        <dbReference type="Proteomes" id="UP001139179"/>
    </source>
</evidence>